<organism evidence="2 3">
    <name type="scientific">Steinernema carpocapsae</name>
    <name type="common">Entomopathogenic nematode</name>
    <dbReference type="NCBI Taxonomy" id="34508"/>
    <lineage>
        <taxon>Eukaryota</taxon>
        <taxon>Metazoa</taxon>
        <taxon>Ecdysozoa</taxon>
        <taxon>Nematoda</taxon>
        <taxon>Chromadorea</taxon>
        <taxon>Rhabditida</taxon>
        <taxon>Tylenchina</taxon>
        <taxon>Panagrolaimomorpha</taxon>
        <taxon>Strongyloidoidea</taxon>
        <taxon>Steinernematidae</taxon>
        <taxon>Steinernema</taxon>
    </lineage>
</organism>
<dbReference type="Proteomes" id="UP000298663">
    <property type="component" value="Unassembled WGS sequence"/>
</dbReference>
<comment type="caution">
    <text evidence="2">The sequence shown here is derived from an EMBL/GenBank/DDBJ whole genome shotgun (WGS) entry which is preliminary data.</text>
</comment>
<dbReference type="OrthoDB" id="41532at2759"/>
<dbReference type="AlphaFoldDB" id="A0A4U5P053"/>
<evidence type="ECO:0000259" key="1">
    <source>
        <dbReference type="PROSITE" id="PS51186"/>
    </source>
</evidence>
<keyword evidence="3" id="KW-1185">Reference proteome</keyword>
<dbReference type="PANTHER" id="PTHR20905:SF1">
    <property type="entry name" value="AT07410P-RELATED"/>
    <property type="match status" value="1"/>
</dbReference>
<dbReference type="InterPro" id="IPR016181">
    <property type="entry name" value="Acyl_CoA_acyltransferase"/>
</dbReference>
<accession>A0A4U5P053</accession>
<evidence type="ECO:0000313" key="3">
    <source>
        <dbReference type="Proteomes" id="UP000298663"/>
    </source>
</evidence>
<dbReference type="EMBL" id="AZBU02000003">
    <property type="protein sequence ID" value="TKR89061.1"/>
    <property type="molecule type" value="Genomic_DNA"/>
</dbReference>
<evidence type="ECO:0000313" key="2">
    <source>
        <dbReference type="EMBL" id="TKR89061.1"/>
    </source>
</evidence>
<dbReference type="CDD" id="cd04301">
    <property type="entry name" value="NAT_SF"/>
    <property type="match status" value="1"/>
</dbReference>
<feature type="domain" description="N-acetyltransferase" evidence="1">
    <location>
        <begin position="38"/>
        <end position="236"/>
    </location>
</feature>
<sequence length="250" mass="28400">MASFLRSGLRRVAPQLTAEPLKAFNVGKKTTHQPFEDLRVVRLIEADREAVIDFMQKDFRMTEPLMGSLGISERDARHFFAKTADYTIVHPISFAMKRPDGQIVGLCLNTFLSRPKEGEREEPVVLDNRLANYLVGIVHDCRAKIWDHLPENVTKVVDFTILSVDSSYGRRGIGSRLVDALFKEDLKAQGAQGIVAELSNPKSQQLFTKKYGFEDICGIDYANWCGNERWPVFDCSNFHTDRIMCAWKAI</sequence>
<dbReference type="PROSITE" id="PS51186">
    <property type="entry name" value="GNAT"/>
    <property type="match status" value="1"/>
</dbReference>
<reference evidence="2 3" key="1">
    <citation type="journal article" date="2015" name="Genome Biol.">
        <title>Comparative genomics of Steinernema reveals deeply conserved gene regulatory networks.</title>
        <authorList>
            <person name="Dillman A.R."/>
            <person name="Macchietto M."/>
            <person name="Porter C.F."/>
            <person name="Rogers A."/>
            <person name="Williams B."/>
            <person name="Antoshechkin I."/>
            <person name="Lee M.M."/>
            <person name="Goodwin Z."/>
            <person name="Lu X."/>
            <person name="Lewis E.E."/>
            <person name="Goodrich-Blair H."/>
            <person name="Stock S.P."/>
            <person name="Adams B.J."/>
            <person name="Sternberg P.W."/>
            <person name="Mortazavi A."/>
        </authorList>
    </citation>
    <scope>NUCLEOTIDE SEQUENCE [LARGE SCALE GENOMIC DNA]</scope>
    <source>
        <strain evidence="2 3">ALL</strain>
    </source>
</reference>
<dbReference type="PANTHER" id="PTHR20905">
    <property type="entry name" value="N-ACETYLTRANSFERASE-RELATED"/>
    <property type="match status" value="1"/>
</dbReference>
<dbReference type="SUPFAM" id="SSF55729">
    <property type="entry name" value="Acyl-CoA N-acyltransferases (Nat)"/>
    <property type="match status" value="1"/>
</dbReference>
<dbReference type="STRING" id="34508.A0A4U5P053"/>
<dbReference type="InterPro" id="IPR000182">
    <property type="entry name" value="GNAT_dom"/>
</dbReference>
<dbReference type="Pfam" id="PF13508">
    <property type="entry name" value="Acetyltransf_7"/>
    <property type="match status" value="1"/>
</dbReference>
<dbReference type="Gene3D" id="3.40.630.30">
    <property type="match status" value="1"/>
</dbReference>
<protein>
    <recommendedName>
        <fullName evidence="1">N-acetyltransferase domain-containing protein</fullName>
    </recommendedName>
</protein>
<reference evidence="2 3" key="2">
    <citation type="journal article" date="2019" name="G3 (Bethesda)">
        <title>Hybrid Assembly of the Genome of the Entomopathogenic Nematode Steinernema carpocapsae Identifies the X-Chromosome.</title>
        <authorList>
            <person name="Serra L."/>
            <person name="Macchietto M."/>
            <person name="Macias-Munoz A."/>
            <person name="McGill C.J."/>
            <person name="Rodriguez I.M."/>
            <person name="Rodriguez B."/>
            <person name="Murad R."/>
            <person name="Mortazavi A."/>
        </authorList>
    </citation>
    <scope>NUCLEOTIDE SEQUENCE [LARGE SCALE GENOMIC DNA]</scope>
    <source>
        <strain evidence="2 3">ALL</strain>
    </source>
</reference>
<name>A0A4U5P053_STECR</name>
<gene>
    <name evidence="2" type="ORF">L596_013220</name>
</gene>
<proteinExistence type="predicted"/>
<dbReference type="GO" id="GO:0008080">
    <property type="term" value="F:N-acetyltransferase activity"/>
    <property type="evidence" value="ECO:0007669"/>
    <property type="project" value="TreeGrafter"/>
</dbReference>